<dbReference type="UniPathway" id="UPA00344"/>
<keyword evidence="5" id="KW-0460">Magnesium</keyword>
<dbReference type="FunFam" id="2.170.190.11:FF:000001">
    <property type="entry name" value="Molybdopterin molybdenumtransferase"/>
    <property type="match status" value="1"/>
</dbReference>
<dbReference type="InterPro" id="IPR038987">
    <property type="entry name" value="MoeA-like"/>
</dbReference>
<organism evidence="7 8">
    <name type="scientific">Panagrellus redivivus</name>
    <name type="common">Microworm</name>
    <dbReference type="NCBI Taxonomy" id="6233"/>
    <lineage>
        <taxon>Eukaryota</taxon>
        <taxon>Metazoa</taxon>
        <taxon>Ecdysozoa</taxon>
        <taxon>Nematoda</taxon>
        <taxon>Chromadorea</taxon>
        <taxon>Rhabditida</taxon>
        <taxon>Tylenchina</taxon>
        <taxon>Panagrolaimomorpha</taxon>
        <taxon>Panagrolaimoidea</taxon>
        <taxon>Panagrolaimidae</taxon>
        <taxon>Panagrellus</taxon>
    </lineage>
</organism>
<reference evidence="8" key="2">
    <citation type="submission" date="2020-10" db="UniProtKB">
        <authorList>
            <consortium name="WormBaseParasite"/>
        </authorList>
    </citation>
    <scope>IDENTIFICATION</scope>
</reference>
<comment type="pathway">
    <text evidence="1 5">Cofactor biosynthesis; molybdopterin biosynthesis.</text>
</comment>
<evidence type="ECO:0000256" key="1">
    <source>
        <dbReference type="ARBA" id="ARBA00005046"/>
    </source>
</evidence>
<comment type="similarity">
    <text evidence="2">In the N-terminal section; belongs to the MoaB/Mog family.</text>
</comment>
<dbReference type="WBParaSite" id="Pan_g14433.t1">
    <property type="protein sequence ID" value="Pan_g14433.t1"/>
    <property type="gene ID" value="Pan_g14433"/>
</dbReference>
<evidence type="ECO:0000313" key="8">
    <source>
        <dbReference type="WBParaSite" id="Pan_g14433.t1"/>
    </source>
</evidence>
<evidence type="ECO:0000256" key="4">
    <source>
        <dbReference type="ARBA" id="ARBA00023150"/>
    </source>
</evidence>
<evidence type="ECO:0000256" key="5">
    <source>
        <dbReference type="RuleBase" id="RU365090"/>
    </source>
</evidence>
<dbReference type="PROSITE" id="PS01079">
    <property type="entry name" value="MOCF_BIOSYNTHESIS_2"/>
    <property type="match status" value="1"/>
</dbReference>
<dbReference type="GO" id="GO:0030425">
    <property type="term" value="C:dendrite"/>
    <property type="evidence" value="ECO:0007669"/>
    <property type="project" value="TreeGrafter"/>
</dbReference>
<dbReference type="AlphaFoldDB" id="A0A7E4UYN5"/>
<dbReference type="GO" id="GO:0061598">
    <property type="term" value="F:molybdopterin adenylyltransferase activity"/>
    <property type="evidence" value="ECO:0007669"/>
    <property type="project" value="UniProtKB-UniRule"/>
</dbReference>
<dbReference type="GO" id="GO:0007529">
    <property type="term" value="P:establishment of synaptic specificity at neuromuscular junction"/>
    <property type="evidence" value="ECO:0007669"/>
    <property type="project" value="TreeGrafter"/>
</dbReference>
<sequence length="436" mass="46933">MSTSIVDRPRTSIWPAVSMAEALAAVTDSVQPIMTKCISTGVIRPGMILAEDVLSRVTIPAVPTSVKDGYAVISSEGIRDRVVIAASTAGAPASSIIVTSGTCARVSTGAAIPAGADAVIMVEHTHVVERTKTEELKIGFSQPAKPNQDIRPAGYDMQIGQLVLEKHCVIGSAEVGILVASGQRSVQVYRKPKVCVLSTGNELVDWMTEDVSEDRIRDTNRPQLMALLNACGFKAIDGGMVGDTREHLIESIKVAFKYSNVIVMSGGVSMGEKDLVKSVLEHEFNFKIHFGRVFMKPGLPSTFATGTYESNDTRYVFALPGNPVSSWVSCQLLAVPALRKMAGHANYFQTVIKVKLAESIDLDIRPEYRRAWYTQTLPQSDEYGPYAICTAIDQPSSTLLNTKGANLLLRLPPRASIPEGMLEKGAIVDALVIGAI</sequence>
<dbReference type="Pfam" id="PF03453">
    <property type="entry name" value="MoeA_N"/>
    <property type="match status" value="1"/>
</dbReference>
<dbReference type="InterPro" id="IPR036135">
    <property type="entry name" value="MoeA_linker/N_sf"/>
</dbReference>
<proteinExistence type="inferred from homology"/>
<dbReference type="InterPro" id="IPR005110">
    <property type="entry name" value="MoeA_linker/N"/>
</dbReference>
<evidence type="ECO:0000313" key="7">
    <source>
        <dbReference type="Proteomes" id="UP000492821"/>
    </source>
</evidence>
<keyword evidence="5" id="KW-0808">Transferase</keyword>
<dbReference type="SMART" id="SM00852">
    <property type="entry name" value="MoCF_biosynth"/>
    <property type="match status" value="1"/>
</dbReference>
<dbReference type="InterPro" id="IPR036425">
    <property type="entry name" value="MoaB/Mog-like_dom_sf"/>
</dbReference>
<dbReference type="InterPro" id="IPR036688">
    <property type="entry name" value="MoeA_C_domain_IV_sf"/>
</dbReference>
<dbReference type="GO" id="GO:0099634">
    <property type="term" value="C:postsynaptic specialization membrane"/>
    <property type="evidence" value="ECO:0007669"/>
    <property type="project" value="GOC"/>
</dbReference>
<comment type="function">
    <text evidence="5">Catalyzes two steps in the biosynthesis of the molybdenum cofactor. In the first step, molybdopterin is adenylated. Subsequently, molybdate is inserted into adenylated molybdopterin and AMP is released.</text>
</comment>
<dbReference type="GO" id="GO:0005829">
    <property type="term" value="C:cytosol"/>
    <property type="evidence" value="ECO:0007669"/>
    <property type="project" value="TreeGrafter"/>
</dbReference>
<dbReference type="SUPFAM" id="SSF53218">
    <property type="entry name" value="Molybdenum cofactor biosynthesis proteins"/>
    <property type="match status" value="1"/>
</dbReference>
<dbReference type="InterPro" id="IPR001453">
    <property type="entry name" value="MoaB/Mog_dom"/>
</dbReference>
<dbReference type="Gene3D" id="3.40.980.10">
    <property type="entry name" value="MoaB/Mog-like domain"/>
    <property type="match status" value="1"/>
</dbReference>
<dbReference type="Pfam" id="PF00994">
    <property type="entry name" value="MoCF_biosynth"/>
    <property type="match status" value="1"/>
</dbReference>
<dbReference type="GO" id="GO:0005524">
    <property type="term" value="F:ATP binding"/>
    <property type="evidence" value="ECO:0007669"/>
    <property type="project" value="UniProtKB-UniRule"/>
</dbReference>
<keyword evidence="5" id="KW-0500">Molybdenum</keyword>
<feature type="domain" description="MoaB/Mog" evidence="6">
    <location>
        <begin position="195"/>
        <end position="340"/>
    </location>
</feature>
<dbReference type="GO" id="GO:0061599">
    <property type="term" value="F:molybdopterin molybdotransferase activity"/>
    <property type="evidence" value="ECO:0007669"/>
    <property type="project" value="UniProtKB-UniRule"/>
</dbReference>
<protein>
    <submittedName>
        <fullName evidence="8">MoCF_biosynth domain-containing protein</fullName>
    </submittedName>
</protein>
<evidence type="ECO:0000256" key="2">
    <source>
        <dbReference type="ARBA" id="ARBA00007589"/>
    </source>
</evidence>
<evidence type="ECO:0000259" key="6">
    <source>
        <dbReference type="SMART" id="SM00852"/>
    </source>
</evidence>
<dbReference type="GO" id="GO:0046872">
    <property type="term" value="F:metal ion binding"/>
    <property type="evidence" value="ECO:0007669"/>
    <property type="project" value="UniProtKB-UniRule"/>
</dbReference>
<dbReference type="GO" id="GO:0006777">
    <property type="term" value="P:Mo-molybdopterin cofactor biosynthetic process"/>
    <property type="evidence" value="ECO:0007669"/>
    <property type="project" value="UniProtKB-UniRule"/>
</dbReference>
<dbReference type="InterPro" id="IPR008284">
    <property type="entry name" value="MoCF_biosynth_CS"/>
</dbReference>
<reference evidence="7" key="1">
    <citation type="journal article" date="2013" name="Genetics">
        <title>The draft genome and transcriptome of Panagrellus redivivus are shaped by the harsh demands of a free-living lifestyle.</title>
        <authorList>
            <person name="Srinivasan J."/>
            <person name="Dillman A.R."/>
            <person name="Macchietto M.G."/>
            <person name="Heikkinen L."/>
            <person name="Lakso M."/>
            <person name="Fracchia K.M."/>
            <person name="Antoshechkin I."/>
            <person name="Mortazavi A."/>
            <person name="Wong G."/>
            <person name="Sternberg P.W."/>
        </authorList>
    </citation>
    <scope>NUCLEOTIDE SEQUENCE [LARGE SCALE GENOMIC DNA]</scope>
    <source>
        <strain evidence="7">MT8872</strain>
    </source>
</reference>
<dbReference type="SUPFAM" id="SSF63867">
    <property type="entry name" value="MoeA C-terminal domain-like"/>
    <property type="match status" value="1"/>
</dbReference>
<dbReference type="GO" id="GO:0098970">
    <property type="term" value="P:postsynaptic neurotransmitter receptor diffusion trapping"/>
    <property type="evidence" value="ECO:0007669"/>
    <property type="project" value="TreeGrafter"/>
</dbReference>
<dbReference type="PANTHER" id="PTHR10192">
    <property type="entry name" value="MOLYBDOPTERIN BIOSYNTHESIS PROTEIN"/>
    <property type="match status" value="1"/>
</dbReference>
<dbReference type="PANTHER" id="PTHR10192:SF5">
    <property type="entry name" value="GEPHYRIN"/>
    <property type="match status" value="1"/>
</dbReference>
<dbReference type="Gene3D" id="2.40.340.10">
    <property type="entry name" value="MoeA, C-terminal, domain IV"/>
    <property type="match status" value="1"/>
</dbReference>
<evidence type="ECO:0000256" key="3">
    <source>
        <dbReference type="ARBA" id="ARBA00008339"/>
    </source>
</evidence>
<comment type="similarity">
    <text evidence="5">Belongs to the MoeA family.</text>
</comment>
<keyword evidence="7" id="KW-1185">Reference proteome</keyword>
<dbReference type="Proteomes" id="UP000492821">
    <property type="component" value="Unassembled WGS sequence"/>
</dbReference>
<accession>A0A7E4UYN5</accession>
<dbReference type="CDD" id="cd00887">
    <property type="entry name" value="MoeA"/>
    <property type="match status" value="1"/>
</dbReference>
<dbReference type="Gene3D" id="2.170.190.11">
    <property type="entry name" value="Molybdopterin biosynthesis moea protein, domain 3"/>
    <property type="match status" value="1"/>
</dbReference>
<name>A0A7E4UYN5_PANRE</name>
<comment type="catalytic activity">
    <reaction evidence="5">
        <text>molybdopterin + ATP + H(+) = adenylyl-molybdopterin + diphosphate</text>
        <dbReference type="Rhea" id="RHEA:31331"/>
        <dbReference type="ChEBI" id="CHEBI:15378"/>
        <dbReference type="ChEBI" id="CHEBI:30616"/>
        <dbReference type="ChEBI" id="CHEBI:33019"/>
        <dbReference type="ChEBI" id="CHEBI:58698"/>
        <dbReference type="ChEBI" id="CHEBI:62727"/>
    </reaction>
</comment>
<keyword evidence="5" id="KW-0479">Metal-binding</keyword>
<comment type="cofactor">
    <cofactor evidence="5">
        <name>Mg(2+)</name>
        <dbReference type="ChEBI" id="CHEBI:18420"/>
    </cofactor>
</comment>
<dbReference type="FunFam" id="3.40.980.10:FF:000001">
    <property type="entry name" value="Molybdopterin molybdenumtransferase"/>
    <property type="match status" value="1"/>
</dbReference>
<keyword evidence="4 5" id="KW-0501">Molybdenum cofactor biosynthesis</keyword>
<comment type="catalytic activity">
    <reaction evidence="5">
        <text>adenylyl-molybdopterin + molybdate = Mo-molybdopterin + AMP + H(+)</text>
        <dbReference type="Rhea" id="RHEA:35047"/>
        <dbReference type="ChEBI" id="CHEBI:15378"/>
        <dbReference type="ChEBI" id="CHEBI:36264"/>
        <dbReference type="ChEBI" id="CHEBI:62727"/>
        <dbReference type="ChEBI" id="CHEBI:71302"/>
        <dbReference type="ChEBI" id="CHEBI:456215"/>
    </reaction>
</comment>
<dbReference type="GO" id="GO:0097112">
    <property type="term" value="P:gamma-aminobutyric acid receptor clustering"/>
    <property type="evidence" value="ECO:0007669"/>
    <property type="project" value="TreeGrafter"/>
</dbReference>
<comment type="similarity">
    <text evidence="3">In the C-terminal section; belongs to the MoeA family.</text>
</comment>
<dbReference type="Gene3D" id="3.90.105.10">
    <property type="entry name" value="Molybdopterin biosynthesis moea protein, domain 2"/>
    <property type="match status" value="1"/>
</dbReference>
<dbReference type="GO" id="GO:0072579">
    <property type="term" value="P:glycine receptor clustering"/>
    <property type="evidence" value="ECO:0007669"/>
    <property type="project" value="TreeGrafter"/>
</dbReference>
<dbReference type="SUPFAM" id="SSF63882">
    <property type="entry name" value="MoeA N-terminal region -like"/>
    <property type="match status" value="1"/>
</dbReference>